<reference evidence="2" key="1">
    <citation type="submission" date="2024-06" db="EMBL/GenBank/DDBJ databases">
        <title>Kribbella sp. strain HUAS MG21 genome sequences.</title>
        <authorList>
            <person name="Mo P."/>
        </authorList>
    </citation>
    <scope>NUCLEOTIDE SEQUENCE</scope>
    <source>
        <strain evidence="2">HUAS MG21</strain>
    </source>
</reference>
<protein>
    <recommendedName>
        <fullName evidence="3">DUF222 domain-containing protein</fullName>
    </recommendedName>
</protein>
<feature type="compositionally biased region" description="Basic and acidic residues" evidence="1">
    <location>
        <begin position="410"/>
        <end position="422"/>
    </location>
</feature>
<evidence type="ECO:0008006" key="3">
    <source>
        <dbReference type="Google" id="ProtNLM"/>
    </source>
</evidence>
<feature type="region of interest" description="Disordered" evidence="1">
    <location>
        <begin position="384"/>
        <end position="433"/>
    </location>
</feature>
<dbReference type="RefSeq" id="WP_350278507.1">
    <property type="nucleotide sequence ID" value="NZ_CP158165.1"/>
</dbReference>
<gene>
    <name evidence="2" type="ORF">ABN611_04600</name>
</gene>
<sequence length="433" mass="46158">MTDANVDNLIRKVGELVVRDTGGVLFRPPAVGQDLRDRLEPLADNLDVPARLAPTVPAALGRGSASDPRADVRASLTELVALCADSLEPPDSLPEPNDPEHRTRLAAATSRAYAAFATPRLAPQLFANGRADDLGRFPPPQLEGDVAAARAMALAISARTGIGEESALTELVADGHGAAAPTAARLLLRPDPEYLRLPEDQQGGIVRHLARDIEADFADRDVEEAAFRELTVELEARREDVSGGAGVIDKASATATRELGKLHALLQRTRPPQLEEVRGIVAEHLVTRVEHHAGFQTGLTADQTKEPATATAAAANTMVLSSTIPSASRPEATAATATMITEGFDELPALMAEWRADGSDVRRQAELFGSTLGDRTMTAVRGFERQPPQPAERAQSFAADPAIPPLRSVRTGESRRTDDPARPRTRGSDGLTR</sequence>
<name>A0AAU7TFJ6_9ACTN</name>
<accession>A0AAU7TFJ6</accession>
<dbReference type="EMBL" id="CP158165">
    <property type="protein sequence ID" value="XBV25699.1"/>
    <property type="molecule type" value="Genomic_DNA"/>
</dbReference>
<evidence type="ECO:0000313" key="2">
    <source>
        <dbReference type="EMBL" id="XBV25699.1"/>
    </source>
</evidence>
<organism evidence="2">
    <name type="scientific">Kribbella sp. HUAS MG21</name>
    <dbReference type="NCBI Taxonomy" id="3160966"/>
    <lineage>
        <taxon>Bacteria</taxon>
        <taxon>Bacillati</taxon>
        <taxon>Actinomycetota</taxon>
        <taxon>Actinomycetes</taxon>
        <taxon>Propionibacteriales</taxon>
        <taxon>Kribbellaceae</taxon>
        <taxon>Kribbella</taxon>
    </lineage>
</organism>
<proteinExistence type="predicted"/>
<dbReference type="AlphaFoldDB" id="A0AAU7TFJ6"/>
<evidence type="ECO:0000256" key="1">
    <source>
        <dbReference type="SAM" id="MobiDB-lite"/>
    </source>
</evidence>